<dbReference type="Pfam" id="PF00201">
    <property type="entry name" value="UDPGT"/>
    <property type="match status" value="1"/>
</dbReference>
<evidence type="ECO:0000256" key="3">
    <source>
        <dbReference type="ARBA" id="ARBA00022679"/>
    </source>
</evidence>
<comment type="similarity">
    <text evidence="1">Belongs to the UDP-glycosyltransferase family.</text>
</comment>
<evidence type="ECO:0008006" key="8">
    <source>
        <dbReference type="Google" id="ProtNLM"/>
    </source>
</evidence>
<dbReference type="InterPro" id="IPR002213">
    <property type="entry name" value="UDP_glucos_trans"/>
</dbReference>
<feature type="transmembrane region" description="Helical" evidence="4">
    <location>
        <begin position="494"/>
        <end position="513"/>
    </location>
</feature>
<evidence type="ECO:0000313" key="6">
    <source>
        <dbReference type="EnsemblMetazoa" id="XP_030828431"/>
    </source>
</evidence>
<keyword evidence="4" id="KW-1133">Transmembrane helix</keyword>
<dbReference type="Gene3D" id="3.40.50.2000">
    <property type="entry name" value="Glycogen Phosphorylase B"/>
    <property type="match status" value="1"/>
</dbReference>
<reference evidence="6" key="2">
    <citation type="submission" date="2021-01" db="UniProtKB">
        <authorList>
            <consortium name="EnsemblMetazoa"/>
        </authorList>
    </citation>
    <scope>IDENTIFICATION</scope>
</reference>
<dbReference type="AlphaFoldDB" id="A0A7M7MYH0"/>
<dbReference type="OMA" id="SYQGFMK"/>
<proteinExistence type="inferred from homology"/>
<evidence type="ECO:0000256" key="2">
    <source>
        <dbReference type="ARBA" id="ARBA00022676"/>
    </source>
</evidence>
<evidence type="ECO:0000256" key="5">
    <source>
        <dbReference type="SAM" id="SignalP"/>
    </source>
</evidence>
<dbReference type="GeneID" id="586865"/>
<dbReference type="FunFam" id="3.40.50.2000:FF:000050">
    <property type="entry name" value="UDP-glucuronosyltransferase"/>
    <property type="match status" value="1"/>
</dbReference>
<dbReference type="PANTHER" id="PTHR48043">
    <property type="entry name" value="EG:EG0003.4 PROTEIN-RELATED"/>
    <property type="match status" value="1"/>
</dbReference>
<keyword evidence="4" id="KW-0812">Transmembrane</keyword>
<feature type="signal peptide" evidence="5">
    <location>
        <begin position="1"/>
        <end position="23"/>
    </location>
</feature>
<evidence type="ECO:0000256" key="1">
    <source>
        <dbReference type="ARBA" id="ARBA00009995"/>
    </source>
</evidence>
<sequence>MASFSLLLILLGSFCSKPLKVEAANILISALYGEGSHFLAASAIGQSLVARGHNVTFLISSAYYEHRVKNPKFSNFSYEVFKHPVPNHEVREMFKTLNNLAFVNQDKQFIEMMKLMSKRMAHDCEFLLSDKQFESRLEGFDAMMLDISWPCGLLIREILRRNENSVAMIAITPTPPWSGFLSASGSSFNYAYQPEITTGLPNKMNFAQRLHNLCSSIFVKILGDFLFYAPYSEIGKRLGFPEIHFVHSYSDFDLHLTNVDFASEFIYPLAPNVIPVGGLTVAAPAPLGKELEEFVQSSGEHGVIVFTLGTYLASITTIRPEIVTMFAEAFRRLPQKVIWQLKELPDWELPSNVKAMPWLPQNDLLGHPKTRAFMYQGGNNGFQEACYHGVPIVVIPLQGDQYDVAARIEARGLGKKIEKLELNAEIIYETLTEVIKNPSYKKVADQVSAIYKDQPMSAPDRAAFWIEHVIKFGGAYMRSPANDLTFIQYHLLDVYAFLTAVIVIFLAVVYYTLKFCLTRCCRMIGLGSSRKSKTE</sequence>
<keyword evidence="2" id="KW-0328">Glycosyltransferase</keyword>
<dbReference type="GO" id="GO:0008194">
    <property type="term" value="F:UDP-glycosyltransferase activity"/>
    <property type="evidence" value="ECO:0007669"/>
    <property type="project" value="InterPro"/>
</dbReference>
<accession>A0A7M7MYH0</accession>
<dbReference type="EnsemblMetazoa" id="XM_030972571">
    <property type="protein sequence ID" value="XP_030828431"/>
    <property type="gene ID" value="LOC586865"/>
</dbReference>
<keyword evidence="4" id="KW-0472">Membrane</keyword>
<dbReference type="InterPro" id="IPR050271">
    <property type="entry name" value="UDP-glycosyltransferase"/>
</dbReference>
<protein>
    <recommendedName>
        <fullName evidence="8">UDP-glucuronosyltransferase</fullName>
    </recommendedName>
</protein>
<keyword evidence="5" id="KW-0732">Signal</keyword>
<name>A0A7M7MYH0_STRPU</name>
<evidence type="ECO:0000256" key="4">
    <source>
        <dbReference type="SAM" id="Phobius"/>
    </source>
</evidence>
<feature type="chain" id="PRO_5029654797" description="UDP-glucuronosyltransferase" evidence="5">
    <location>
        <begin position="24"/>
        <end position="535"/>
    </location>
</feature>
<keyword evidence="3" id="KW-0808">Transferase</keyword>
<dbReference type="FunFam" id="3.40.50.2000:FF:000294">
    <property type="entry name" value="Uncharacterized protein"/>
    <property type="match status" value="1"/>
</dbReference>
<organism evidence="6 7">
    <name type="scientific">Strongylocentrotus purpuratus</name>
    <name type="common">Purple sea urchin</name>
    <dbReference type="NCBI Taxonomy" id="7668"/>
    <lineage>
        <taxon>Eukaryota</taxon>
        <taxon>Metazoa</taxon>
        <taxon>Echinodermata</taxon>
        <taxon>Eleutherozoa</taxon>
        <taxon>Echinozoa</taxon>
        <taxon>Echinoidea</taxon>
        <taxon>Euechinoidea</taxon>
        <taxon>Echinacea</taxon>
        <taxon>Camarodonta</taxon>
        <taxon>Echinidea</taxon>
        <taxon>Strongylocentrotidae</taxon>
        <taxon>Strongylocentrotus</taxon>
    </lineage>
</organism>
<dbReference type="PANTHER" id="PTHR48043:SF145">
    <property type="entry name" value="FI06409P-RELATED"/>
    <property type="match status" value="1"/>
</dbReference>
<evidence type="ECO:0000313" key="7">
    <source>
        <dbReference type="Proteomes" id="UP000007110"/>
    </source>
</evidence>
<reference evidence="7" key="1">
    <citation type="submission" date="2015-02" db="EMBL/GenBank/DDBJ databases">
        <title>Genome sequencing for Strongylocentrotus purpuratus.</title>
        <authorList>
            <person name="Murali S."/>
            <person name="Liu Y."/>
            <person name="Vee V."/>
            <person name="English A."/>
            <person name="Wang M."/>
            <person name="Skinner E."/>
            <person name="Han Y."/>
            <person name="Muzny D.M."/>
            <person name="Worley K.C."/>
            <person name="Gibbs R.A."/>
        </authorList>
    </citation>
    <scope>NUCLEOTIDE SEQUENCE</scope>
</reference>
<dbReference type="Proteomes" id="UP000007110">
    <property type="component" value="Unassembled WGS sequence"/>
</dbReference>
<dbReference type="CDD" id="cd03784">
    <property type="entry name" value="GT1_Gtf-like"/>
    <property type="match status" value="1"/>
</dbReference>
<dbReference type="SUPFAM" id="SSF53756">
    <property type="entry name" value="UDP-Glycosyltransferase/glycogen phosphorylase"/>
    <property type="match status" value="1"/>
</dbReference>
<dbReference type="RefSeq" id="XP_030828431.1">
    <property type="nucleotide sequence ID" value="XM_030972571.1"/>
</dbReference>
<keyword evidence="7" id="KW-1185">Reference proteome</keyword>